<accession>A0AAV3ALB8</accession>
<evidence type="ECO:0008006" key="3">
    <source>
        <dbReference type="Google" id="ProtNLM"/>
    </source>
</evidence>
<comment type="caution">
    <text evidence="1">The sequence shown here is derived from an EMBL/GenBank/DDBJ whole genome shotgun (WGS) entry which is preliminary data.</text>
</comment>
<organism evidence="1 2">
    <name type="scientific">Pyxicephalus adspersus</name>
    <name type="common">African bullfrog</name>
    <dbReference type="NCBI Taxonomy" id="30357"/>
    <lineage>
        <taxon>Eukaryota</taxon>
        <taxon>Metazoa</taxon>
        <taxon>Chordata</taxon>
        <taxon>Craniata</taxon>
        <taxon>Vertebrata</taxon>
        <taxon>Euteleostomi</taxon>
        <taxon>Amphibia</taxon>
        <taxon>Batrachia</taxon>
        <taxon>Anura</taxon>
        <taxon>Neobatrachia</taxon>
        <taxon>Ranoidea</taxon>
        <taxon>Pyxicephalidae</taxon>
        <taxon>Pyxicephalinae</taxon>
        <taxon>Pyxicephalus</taxon>
    </lineage>
</organism>
<proteinExistence type="predicted"/>
<evidence type="ECO:0000313" key="1">
    <source>
        <dbReference type="EMBL" id="DBA27868.1"/>
    </source>
</evidence>
<evidence type="ECO:0000313" key="2">
    <source>
        <dbReference type="Proteomes" id="UP001181693"/>
    </source>
</evidence>
<sequence>MSDLLRKCSDVYKYVIRKLSCTSVYGIPTQEAVQCHLYWACQHCLGHTDCTSFSLGITKERKKCNILQLNSPVFKTSCHYTGAEF</sequence>
<name>A0AAV3ALB8_PYXAD</name>
<gene>
    <name evidence="1" type="ORF">GDO54_008317</name>
</gene>
<protein>
    <recommendedName>
        <fullName evidence="3">Apple domain-containing protein</fullName>
    </recommendedName>
</protein>
<keyword evidence="2" id="KW-1185">Reference proteome</keyword>
<dbReference type="EMBL" id="DYDO01000003">
    <property type="protein sequence ID" value="DBA27868.1"/>
    <property type="molecule type" value="Genomic_DNA"/>
</dbReference>
<reference evidence="1" key="1">
    <citation type="thesis" date="2020" institute="ProQuest LLC" country="789 East Eisenhower Parkway, Ann Arbor, MI, USA">
        <title>Comparative Genomics and Chromosome Evolution.</title>
        <authorList>
            <person name="Mudd A.B."/>
        </authorList>
    </citation>
    <scope>NUCLEOTIDE SEQUENCE</scope>
    <source>
        <strain evidence="1">1538</strain>
        <tissue evidence="1">Blood</tissue>
    </source>
</reference>
<dbReference type="Proteomes" id="UP001181693">
    <property type="component" value="Unassembled WGS sequence"/>
</dbReference>
<dbReference type="AlphaFoldDB" id="A0AAV3ALB8"/>